<organism evidence="1 2">
    <name type="scientific">Mycoplasma capricolum subsp. capricolum</name>
    <dbReference type="NCBI Taxonomy" id="40479"/>
    <lineage>
        <taxon>Bacteria</taxon>
        <taxon>Bacillati</taxon>
        <taxon>Mycoplasmatota</taxon>
        <taxon>Mollicutes</taxon>
        <taxon>Mycoplasmataceae</taxon>
        <taxon>Mycoplasma</taxon>
    </lineage>
</organism>
<reference evidence="1 2" key="1">
    <citation type="submission" date="2015-01" db="EMBL/GenBank/DDBJ databases">
        <title>Draft Genome Sequence of Mycoplasma capricolum subsp. capricolum str. GM508D.</title>
        <authorList>
            <person name="Calcutt M.J."/>
            <person name="Foecking M.F."/>
        </authorList>
    </citation>
    <scope>NUCLEOTIDE SEQUENCE [LARGE SCALE GENOMIC DNA]</scope>
    <source>
        <strain evidence="1 2">GM508D</strain>
    </source>
</reference>
<sequence length="38" mass="4463">MLKIIDQPIKFLTSWLEIMFVLSQINKIVLETESLSLK</sequence>
<evidence type="ECO:0000313" key="1">
    <source>
        <dbReference type="EMBL" id="KIM13595.1"/>
    </source>
</evidence>
<dbReference type="Proteomes" id="UP000031975">
    <property type="component" value="Unassembled WGS sequence"/>
</dbReference>
<proteinExistence type="predicted"/>
<accession>A0A0C2ZL16</accession>
<comment type="caution">
    <text evidence="1">The sequence shown here is derived from an EMBL/GenBank/DDBJ whole genome shotgun (WGS) entry which is preliminary data.</text>
</comment>
<name>A0A0C2ZL16_MYCCA</name>
<gene>
    <name evidence="1" type="ORF">MCGM508_00665</name>
</gene>
<dbReference type="EMBL" id="JXQB01000001">
    <property type="protein sequence ID" value="KIM13595.1"/>
    <property type="molecule type" value="Genomic_DNA"/>
</dbReference>
<dbReference type="AlphaFoldDB" id="A0A0C2ZL16"/>
<evidence type="ECO:0000313" key="2">
    <source>
        <dbReference type="Proteomes" id="UP000031975"/>
    </source>
</evidence>
<protein>
    <submittedName>
        <fullName evidence="1">Uncharacterized protein</fullName>
    </submittedName>
</protein>